<evidence type="ECO:0000256" key="1">
    <source>
        <dbReference type="ARBA" id="ARBA00009356"/>
    </source>
</evidence>
<dbReference type="PRINTS" id="PR00059">
    <property type="entry name" value="RIBOSOMALL6"/>
</dbReference>
<dbReference type="Gene3D" id="3.90.930.12">
    <property type="entry name" value="Ribosomal protein L6, alpha-beta domain"/>
    <property type="match status" value="2"/>
</dbReference>
<dbReference type="InterPro" id="IPR002358">
    <property type="entry name" value="Ribosomal_uL6_CS"/>
</dbReference>
<sequence length="257" mass="28318">MNWAMSRSCYRQLLEESMRTNYLPAFILPAFSLPHNNSKQFSTSTAAQSRIGAAPLSIPSEVSLNFIELPVAKNSTVRPGKDIPTTAVEVTGPLGSLTLTLPSFSTLNFDPTSRKASVEVQNPKIKRQRAMWGTIRQHLKNHILGVSEGHTCIINFVGVGFRAMIEPKAVTIPEPKYPGQEYVSLKVGYAHPIELGIPQGVKARTPQPTTILLEGADKQVVTQFAAEIRAWRKPEPYKGKGIFVNGETIKLKAKKIK</sequence>
<dbReference type="GO" id="GO:0019843">
    <property type="term" value="F:rRNA binding"/>
    <property type="evidence" value="ECO:0007669"/>
    <property type="project" value="InterPro"/>
</dbReference>
<dbReference type="AlphaFoldDB" id="A0A1D2J8A9"/>
<organism evidence="5 6">
    <name type="scientific">Paracoccidioides brasiliensis</name>
    <dbReference type="NCBI Taxonomy" id="121759"/>
    <lineage>
        <taxon>Eukaryota</taxon>
        <taxon>Fungi</taxon>
        <taxon>Dikarya</taxon>
        <taxon>Ascomycota</taxon>
        <taxon>Pezizomycotina</taxon>
        <taxon>Eurotiomycetes</taxon>
        <taxon>Eurotiomycetidae</taxon>
        <taxon>Onygenales</taxon>
        <taxon>Ajellomycetaceae</taxon>
        <taxon>Paracoccidioides</taxon>
    </lineage>
</organism>
<proteinExistence type="inferred from homology"/>
<name>A0A1D2J8A9_PARBR</name>
<dbReference type="InterPro" id="IPR000702">
    <property type="entry name" value="Ribosomal_uL6-like"/>
</dbReference>
<dbReference type="EMBL" id="LZYO01000325">
    <property type="protein sequence ID" value="ODH17728.1"/>
    <property type="molecule type" value="Genomic_DNA"/>
</dbReference>
<dbReference type="VEuPathDB" id="FungiDB:PABG_07382"/>
<dbReference type="InterPro" id="IPR020040">
    <property type="entry name" value="Ribosomal_uL6_a/b-dom"/>
</dbReference>
<dbReference type="FunFam" id="3.90.930.12:FF:000001">
    <property type="entry name" value="50S ribosomal protein L6"/>
    <property type="match status" value="1"/>
</dbReference>
<dbReference type="Pfam" id="PF00347">
    <property type="entry name" value="Ribosomal_L6"/>
    <property type="match status" value="2"/>
</dbReference>
<evidence type="ECO:0000256" key="3">
    <source>
        <dbReference type="ARBA" id="ARBA00023274"/>
    </source>
</evidence>
<dbReference type="GO" id="GO:0006412">
    <property type="term" value="P:translation"/>
    <property type="evidence" value="ECO:0007669"/>
    <property type="project" value="InterPro"/>
</dbReference>
<dbReference type="PROSITE" id="PS00525">
    <property type="entry name" value="RIBOSOMAL_L6_1"/>
    <property type="match status" value="1"/>
</dbReference>
<comment type="similarity">
    <text evidence="1 4">Belongs to the universal ribosomal protein uL6 family.</text>
</comment>
<evidence type="ECO:0000313" key="5">
    <source>
        <dbReference type="EMBL" id="ODH17728.1"/>
    </source>
</evidence>
<dbReference type="OMA" id="RERHGLC"/>
<dbReference type="InterPro" id="IPR019906">
    <property type="entry name" value="Ribosomal_uL6_bac-type"/>
</dbReference>
<keyword evidence="2 4" id="KW-0689">Ribosomal protein</keyword>
<dbReference type="OrthoDB" id="540873at2759"/>
<comment type="caution">
    <text evidence="5">The sequence shown here is derived from an EMBL/GenBank/DDBJ whole genome shotgun (WGS) entry which is preliminary data.</text>
</comment>
<dbReference type="GO" id="GO:0003735">
    <property type="term" value="F:structural constituent of ribosome"/>
    <property type="evidence" value="ECO:0007669"/>
    <property type="project" value="InterPro"/>
</dbReference>
<evidence type="ECO:0000256" key="2">
    <source>
        <dbReference type="ARBA" id="ARBA00022980"/>
    </source>
</evidence>
<dbReference type="PANTHER" id="PTHR11655">
    <property type="entry name" value="60S/50S RIBOSOMAL PROTEIN L6/L9"/>
    <property type="match status" value="1"/>
</dbReference>
<dbReference type="GO" id="GO:0005762">
    <property type="term" value="C:mitochondrial large ribosomal subunit"/>
    <property type="evidence" value="ECO:0007669"/>
    <property type="project" value="TreeGrafter"/>
</dbReference>
<evidence type="ECO:0000256" key="4">
    <source>
        <dbReference type="RuleBase" id="RU003869"/>
    </source>
</evidence>
<dbReference type="Proteomes" id="UP000242814">
    <property type="component" value="Unassembled WGS sequence"/>
</dbReference>
<dbReference type="VEuPathDB" id="FungiDB:PADG_08453"/>
<dbReference type="InterPro" id="IPR036789">
    <property type="entry name" value="Ribosomal_uL6-like_a/b-dom_sf"/>
</dbReference>
<reference evidence="5 6" key="1">
    <citation type="submission" date="2016-06" db="EMBL/GenBank/DDBJ databases">
        <authorList>
            <person name="Kjaerup R.B."/>
            <person name="Dalgaard T.S."/>
            <person name="Juul-Madsen H.R."/>
        </authorList>
    </citation>
    <scope>NUCLEOTIDE SEQUENCE [LARGE SCALE GENOMIC DNA]</scope>
    <source>
        <strain evidence="5 6">Pb300</strain>
    </source>
</reference>
<keyword evidence="3 4" id="KW-0687">Ribonucleoprotein</keyword>
<dbReference type="SUPFAM" id="SSF56053">
    <property type="entry name" value="Ribosomal protein L6"/>
    <property type="match status" value="2"/>
</dbReference>
<gene>
    <name evidence="5" type="ORF">ACO22_06253</name>
</gene>
<dbReference type="PANTHER" id="PTHR11655:SF14">
    <property type="entry name" value="LARGE RIBOSOMAL SUBUNIT PROTEIN UL6M"/>
    <property type="match status" value="1"/>
</dbReference>
<protein>
    <submittedName>
        <fullName evidence="5">Uncharacterized protein</fullName>
    </submittedName>
</protein>
<evidence type="ECO:0000313" key="6">
    <source>
        <dbReference type="Proteomes" id="UP000242814"/>
    </source>
</evidence>
<accession>A0A1D2J8A9</accession>